<feature type="compositionally biased region" description="Low complexity" evidence="5">
    <location>
        <begin position="115"/>
        <end position="131"/>
    </location>
</feature>
<keyword evidence="3 4" id="KW-0175">Coiled coil</keyword>
<keyword evidence="7" id="KW-1185">Reference proteome</keyword>
<dbReference type="Proteomes" id="UP001385951">
    <property type="component" value="Unassembled WGS sequence"/>
</dbReference>
<feature type="compositionally biased region" description="Low complexity" evidence="5">
    <location>
        <begin position="893"/>
        <end position="918"/>
    </location>
</feature>
<feature type="compositionally biased region" description="Polar residues" evidence="5">
    <location>
        <begin position="494"/>
        <end position="505"/>
    </location>
</feature>
<comment type="caution">
    <text evidence="6">The sequence shown here is derived from an EMBL/GenBank/DDBJ whole genome shotgun (WGS) entry which is preliminary data.</text>
</comment>
<feature type="region of interest" description="Disordered" evidence="5">
    <location>
        <begin position="45"/>
        <end position="173"/>
    </location>
</feature>
<feature type="compositionally biased region" description="Polar residues" evidence="5">
    <location>
        <begin position="76"/>
        <end position="97"/>
    </location>
</feature>
<dbReference type="GO" id="GO:0000323">
    <property type="term" value="C:lytic vacuole"/>
    <property type="evidence" value="ECO:0007669"/>
    <property type="project" value="TreeGrafter"/>
</dbReference>
<dbReference type="GO" id="GO:0032991">
    <property type="term" value="C:protein-containing complex"/>
    <property type="evidence" value="ECO:0007669"/>
    <property type="project" value="UniProtKB-ARBA"/>
</dbReference>
<dbReference type="GO" id="GO:0035493">
    <property type="term" value="P:SNARE complex assembly"/>
    <property type="evidence" value="ECO:0007669"/>
    <property type="project" value="TreeGrafter"/>
</dbReference>
<feature type="compositionally biased region" description="Polar residues" evidence="5">
    <location>
        <begin position="965"/>
        <end position="985"/>
    </location>
</feature>
<reference evidence="6 7" key="1">
    <citation type="submission" date="2022-09" db="EMBL/GenBank/DDBJ databases">
        <authorList>
            <person name="Palmer J.M."/>
        </authorList>
    </citation>
    <scope>NUCLEOTIDE SEQUENCE [LARGE SCALE GENOMIC DNA]</scope>
    <source>
        <strain evidence="6 7">DSM 7382</strain>
    </source>
</reference>
<evidence type="ECO:0000256" key="5">
    <source>
        <dbReference type="SAM" id="MobiDB-lite"/>
    </source>
</evidence>
<dbReference type="PANTHER" id="PTHR15157">
    <property type="entry name" value="UV RADIATION RESISTANCE-ASSOCIATED GENE PROTEIN"/>
    <property type="match status" value="1"/>
</dbReference>
<dbReference type="Pfam" id="PF10186">
    <property type="entry name" value="ATG14"/>
    <property type="match status" value="1"/>
</dbReference>
<feature type="compositionally biased region" description="Low complexity" evidence="5">
    <location>
        <begin position="155"/>
        <end position="167"/>
    </location>
</feature>
<name>A0AAW0GEH3_9APHY</name>
<feature type="coiled-coil region" evidence="4">
    <location>
        <begin position="565"/>
        <end position="617"/>
    </location>
</feature>
<feature type="compositionally biased region" description="Basic and acidic residues" evidence="5">
    <location>
        <begin position="952"/>
        <end position="964"/>
    </location>
</feature>
<evidence type="ECO:0000313" key="6">
    <source>
        <dbReference type="EMBL" id="KAK7687991.1"/>
    </source>
</evidence>
<feature type="compositionally biased region" description="Low complexity" evidence="5">
    <location>
        <begin position="857"/>
        <end position="871"/>
    </location>
</feature>
<sequence>MPQSITVSGETPPEGIPRRIRHITSIQIRNLTPFPVRDAFASALTQPSEQSQFTTHGRLSDDLDVTIGRKRGRRVSTASTSSHRNANSDNEGSVSESPNRKRLGSIGAKPMSPRSNSHTAVSASSSNVSISPGTRKSLSTAPPVFRPQALRQRTHSSASSIAGPSHSQTLTATSESFPPITLHSLLRDTSQSGLEEVLKSRLVETYVTVTIPHTHSFDSTPTNHPPNSLSSSPSFSRVKHINGVTKGHAQTASVSSPMARPIISPRLGGGHTKSMSISATSASDARRFPSNRPQEGSSPSSSKWLSHSFDHEPNYSSPVHRPSTNPSFQLDARSELAQCHDELSSGSLKVEVWGKISSSNSPHDRYKPNGKGKAVDYSGTEGTREWKILDSWQFDLDNLVPLPEDYSTHRHQLPANALLITLSPPDRTFYLPTRSRLSRTPSPGAGYTSDTEVDVRKGNETVDDVSVGLGIDVPTVFDREQRHPPDRTEDTEENLPTSPSGWSTARKSRRRTAGWQDLLKLVTLQSVIQDTNESLEDVVREIDQAVTHDTLGILTREVSERRAFVRELESEKASVQDETQNLRNQLDLRREELRIRRQTLLEAHAALEEAVNEEQDREAEIFEERARLSELRSELPPLRSSLISTLSFIYPIDLVSPPDLLFSILDVPLPIPVAPTDPAPPLTLPTRKDFTEDTVATALGYAAQVVQWLAAYMGVGLTYPVTCIGSRSLIRDGISAMVGPRMFPLFSKGVDTYRFEYGVFLLNKDIELLMAARDLRALDMRHTLPNLKNLLLTLSDGVTSPKRPSTRTDESNVSLSLDNLSLSDAPTIVETAATPPADHTTEDNAMTPKATFPDFDASSTPTASTASTTVSRKSRTFLDLSPLAGLLRVRYPSSSRTASSSEHTSSTNETNETDASSSLTEDRTTNGTISAGTLEDEDDRRTIRGAAATTESDDHSSDPVDKQTAKPTLTGTASPTIAPSATEASGTAEKVVSGSLQAVLSSVDSVG</sequence>
<feature type="compositionally biased region" description="Basic and acidic residues" evidence="5">
    <location>
        <begin position="477"/>
        <end position="488"/>
    </location>
</feature>
<feature type="region of interest" description="Disordered" evidence="5">
    <location>
        <begin position="215"/>
        <end position="327"/>
    </location>
</feature>
<dbReference type="AlphaFoldDB" id="A0AAW0GEH3"/>
<protein>
    <recommendedName>
        <fullName evidence="2">Autophagy-related protein 14</fullName>
    </recommendedName>
</protein>
<proteinExistence type="inferred from homology"/>
<feature type="compositionally biased region" description="Polar residues" evidence="5">
    <location>
        <begin position="273"/>
        <end position="283"/>
    </location>
</feature>
<feature type="compositionally biased region" description="Low complexity" evidence="5">
    <location>
        <begin position="219"/>
        <end position="236"/>
    </location>
</feature>
<accession>A0AAW0GEH3</accession>
<evidence type="ECO:0000256" key="3">
    <source>
        <dbReference type="ARBA" id="ARBA00023054"/>
    </source>
</evidence>
<feature type="compositionally biased region" description="Low complexity" evidence="5">
    <location>
        <begin position="297"/>
        <end position="307"/>
    </location>
</feature>
<gene>
    <name evidence="6" type="ORF">QCA50_008361</name>
</gene>
<feature type="compositionally biased region" description="Polar residues" evidence="5">
    <location>
        <begin position="45"/>
        <end position="57"/>
    </location>
</feature>
<feature type="region of interest" description="Disordered" evidence="5">
    <location>
        <begin position="833"/>
        <end position="872"/>
    </location>
</feature>
<dbReference type="GO" id="GO:0000149">
    <property type="term" value="F:SNARE binding"/>
    <property type="evidence" value="ECO:0007669"/>
    <property type="project" value="TreeGrafter"/>
</dbReference>
<dbReference type="InterPro" id="IPR018791">
    <property type="entry name" value="UV_resistance/autophagy_Atg14"/>
</dbReference>
<dbReference type="EMBL" id="JASBNA010000011">
    <property type="protein sequence ID" value="KAK7687991.1"/>
    <property type="molecule type" value="Genomic_DNA"/>
</dbReference>
<evidence type="ECO:0000256" key="4">
    <source>
        <dbReference type="SAM" id="Coils"/>
    </source>
</evidence>
<feature type="region of interest" description="Disordered" evidence="5">
    <location>
        <begin position="358"/>
        <end position="377"/>
    </location>
</feature>
<evidence type="ECO:0000256" key="2">
    <source>
        <dbReference type="ARBA" id="ARBA00013807"/>
    </source>
</evidence>
<feature type="region of interest" description="Disordered" evidence="5">
    <location>
        <begin position="892"/>
        <end position="985"/>
    </location>
</feature>
<evidence type="ECO:0000256" key="1">
    <source>
        <dbReference type="ARBA" id="ARBA00009574"/>
    </source>
</evidence>
<feature type="region of interest" description="Disordered" evidence="5">
    <location>
        <begin position="477"/>
        <end position="509"/>
    </location>
</feature>
<comment type="similarity">
    <text evidence="1">Belongs to the ATG14 family.</text>
</comment>
<dbReference type="PANTHER" id="PTHR15157:SF5">
    <property type="entry name" value="UV RADIATION RESISTANCE-ASSOCIATED GENE PROTEIN"/>
    <property type="match status" value="1"/>
</dbReference>
<organism evidence="6 7">
    <name type="scientific">Cerrena zonata</name>
    <dbReference type="NCBI Taxonomy" id="2478898"/>
    <lineage>
        <taxon>Eukaryota</taxon>
        <taxon>Fungi</taxon>
        <taxon>Dikarya</taxon>
        <taxon>Basidiomycota</taxon>
        <taxon>Agaricomycotina</taxon>
        <taxon>Agaricomycetes</taxon>
        <taxon>Polyporales</taxon>
        <taxon>Cerrenaceae</taxon>
        <taxon>Cerrena</taxon>
    </lineage>
</organism>
<evidence type="ECO:0000313" key="7">
    <source>
        <dbReference type="Proteomes" id="UP001385951"/>
    </source>
</evidence>
<dbReference type="GO" id="GO:0005768">
    <property type="term" value="C:endosome"/>
    <property type="evidence" value="ECO:0007669"/>
    <property type="project" value="TreeGrafter"/>
</dbReference>
<feature type="compositionally biased region" description="Polar residues" evidence="5">
    <location>
        <begin position="314"/>
        <end position="327"/>
    </location>
</feature>